<protein>
    <submittedName>
        <fullName evidence="1">Uncharacterized protein</fullName>
    </submittedName>
</protein>
<dbReference type="EMBL" id="JALJOV010000185">
    <property type="protein sequence ID" value="KAK9866155.1"/>
    <property type="molecule type" value="Genomic_DNA"/>
</dbReference>
<keyword evidence="2" id="KW-1185">Reference proteome</keyword>
<proteinExistence type="predicted"/>
<dbReference type="AlphaFoldDB" id="A0AAW1T9B6"/>
<gene>
    <name evidence="1" type="ORF">WJX84_011968</name>
</gene>
<organism evidence="1 2">
    <name type="scientific">Apatococcus fuscideae</name>
    <dbReference type="NCBI Taxonomy" id="2026836"/>
    <lineage>
        <taxon>Eukaryota</taxon>
        <taxon>Viridiplantae</taxon>
        <taxon>Chlorophyta</taxon>
        <taxon>core chlorophytes</taxon>
        <taxon>Trebouxiophyceae</taxon>
        <taxon>Chlorellales</taxon>
        <taxon>Chlorellaceae</taxon>
        <taxon>Apatococcus</taxon>
    </lineage>
</organism>
<reference evidence="1 2" key="1">
    <citation type="journal article" date="2024" name="Nat. Commun.">
        <title>Phylogenomics reveals the evolutionary origins of lichenization in chlorophyte algae.</title>
        <authorList>
            <person name="Puginier C."/>
            <person name="Libourel C."/>
            <person name="Otte J."/>
            <person name="Skaloud P."/>
            <person name="Haon M."/>
            <person name="Grisel S."/>
            <person name="Petersen M."/>
            <person name="Berrin J.G."/>
            <person name="Delaux P.M."/>
            <person name="Dal Grande F."/>
            <person name="Keller J."/>
        </authorList>
    </citation>
    <scope>NUCLEOTIDE SEQUENCE [LARGE SCALE GENOMIC DNA]</scope>
    <source>
        <strain evidence="1 2">SAG 2523</strain>
    </source>
</reference>
<dbReference type="Proteomes" id="UP001485043">
    <property type="component" value="Unassembled WGS sequence"/>
</dbReference>
<name>A0AAW1T9B6_9CHLO</name>
<accession>A0AAW1T9B6</accession>
<sequence>MLKYPRLRTLKAYATPGWKPWVAFCTSQLFLDCSLVKASGASVALPRWDRTCLSPNLVSDPQDAGPTTRLLMTQQPAFPNESFSGPKLEA</sequence>
<evidence type="ECO:0000313" key="2">
    <source>
        <dbReference type="Proteomes" id="UP001485043"/>
    </source>
</evidence>
<evidence type="ECO:0000313" key="1">
    <source>
        <dbReference type="EMBL" id="KAK9866155.1"/>
    </source>
</evidence>
<comment type="caution">
    <text evidence="1">The sequence shown here is derived from an EMBL/GenBank/DDBJ whole genome shotgun (WGS) entry which is preliminary data.</text>
</comment>